<accession>A0A8S4PQ36</accession>
<dbReference type="InterPro" id="IPR035938">
    <property type="entry name" value="Hemerythrin-like_sf"/>
</dbReference>
<dbReference type="PRINTS" id="PR00186">
    <property type="entry name" value="HEMERYTHRIN"/>
</dbReference>
<comment type="caution">
    <text evidence="6">The sequence shown here is derived from an EMBL/GenBank/DDBJ whole genome shotgun (WGS) entry which is preliminary data.</text>
</comment>
<keyword evidence="2 4" id="KW-0479">Metal-binding</keyword>
<feature type="binding site" evidence="4">
    <location>
        <position position="56"/>
    </location>
    <ligand>
        <name>Fe cation</name>
        <dbReference type="ChEBI" id="CHEBI:24875"/>
        <label>1</label>
    </ligand>
</feature>
<comment type="similarity">
    <text evidence="1">Belongs to the hemerythrin family.</text>
</comment>
<name>A0A8S4PQ36_OWEFU</name>
<dbReference type="GO" id="GO:0005506">
    <property type="term" value="F:iron ion binding"/>
    <property type="evidence" value="ECO:0007669"/>
    <property type="project" value="InterPro"/>
</dbReference>
<dbReference type="NCBIfam" id="TIGR00058">
    <property type="entry name" value="Hemerythrin"/>
    <property type="match status" value="1"/>
</dbReference>
<feature type="binding site" evidence="4">
    <location>
        <position position="60"/>
    </location>
    <ligand>
        <name>Fe cation</name>
        <dbReference type="ChEBI" id="CHEBI:24875"/>
        <label>2</label>
    </ligand>
</feature>
<organism evidence="6 7">
    <name type="scientific">Owenia fusiformis</name>
    <name type="common">Polychaete worm</name>
    <dbReference type="NCBI Taxonomy" id="6347"/>
    <lineage>
        <taxon>Eukaryota</taxon>
        <taxon>Metazoa</taxon>
        <taxon>Spiralia</taxon>
        <taxon>Lophotrochozoa</taxon>
        <taxon>Annelida</taxon>
        <taxon>Polychaeta</taxon>
        <taxon>Sedentaria</taxon>
        <taxon>Canalipalpata</taxon>
        <taxon>Sabellida</taxon>
        <taxon>Oweniida</taxon>
        <taxon>Oweniidae</taxon>
        <taxon>Owenia</taxon>
    </lineage>
</organism>
<dbReference type="InterPro" id="IPR016131">
    <property type="entry name" value="Haemerythrin_Fe_BS"/>
</dbReference>
<dbReference type="EMBL" id="CAIIXF020000010">
    <property type="protein sequence ID" value="CAH1795890.1"/>
    <property type="molecule type" value="Genomic_DNA"/>
</dbReference>
<evidence type="ECO:0000313" key="7">
    <source>
        <dbReference type="Proteomes" id="UP000749559"/>
    </source>
</evidence>
<evidence type="ECO:0000256" key="3">
    <source>
        <dbReference type="ARBA" id="ARBA00023004"/>
    </source>
</evidence>
<dbReference type="Gene3D" id="1.20.120.50">
    <property type="entry name" value="Hemerythrin-like"/>
    <property type="match status" value="1"/>
</dbReference>
<gene>
    <name evidence="6" type="ORF">OFUS_LOCUS20359</name>
</gene>
<feature type="domain" description="Hemerythrin-like" evidence="5">
    <location>
        <begin position="18"/>
        <end position="119"/>
    </location>
</feature>
<keyword evidence="7" id="KW-1185">Reference proteome</keyword>
<dbReference type="CDD" id="cd12107">
    <property type="entry name" value="Hemerythrin"/>
    <property type="match status" value="1"/>
</dbReference>
<feature type="binding site" evidence="4">
    <location>
        <position position="113"/>
    </location>
    <ligand>
        <name>Fe cation</name>
        <dbReference type="ChEBI" id="CHEBI:24875"/>
        <label>2</label>
    </ligand>
</feature>
<evidence type="ECO:0000313" key="6">
    <source>
        <dbReference type="EMBL" id="CAH1795890.1"/>
    </source>
</evidence>
<dbReference type="PROSITE" id="PS00550">
    <property type="entry name" value="HEMERYTHRINS"/>
    <property type="match status" value="1"/>
</dbReference>
<dbReference type="SUPFAM" id="SSF47188">
    <property type="entry name" value="Hemerythrin-like"/>
    <property type="match status" value="1"/>
</dbReference>
<dbReference type="InterPro" id="IPR012827">
    <property type="entry name" value="Hemerythrin_metal-bd"/>
</dbReference>
<dbReference type="Pfam" id="PF01814">
    <property type="entry name" value="Hemerythrin"/>
    <property type="match status" value="1"/>
</dbReference>
<dbReference type="InterPro" id="IPR050669">
    <property type="entry name" value="Hemerythrin"/>
</dbReference>
<feature type="binding site" evidence="4">
    <location>
        <position position="79"/>
    </location>
    <ligand>
        <name>Fe cation</name>
        <dbReference type="ChEBI" id="CHEBI:24875"/>
        <label>2</label>
    </ligand>
</feature>
<proteinExistence type="inferred from homology"/>
<feature type="binding site" evidence="4">
    <location>
        <position position="26"/>
    </location>
    <ligand>
        <name>Fe cation</name>
        <dbReference type="ChEBI" id="CHEBI:24875"/>
        <label>1</label>
    </ligand>
</feature>
<dbReference type="InterPro" id="IPR002063">
    <property type="entry name" value="Haemerythrin"/>
</dbReference>
<dbReference type="AlphaFoldDB" id="A0A8S4PQ36"/>
<feature type="binding site" evidence="4">
    <location>
        <position position="60"/>
    </location>
    <ligand>
        <name>Fe cation</name>
        <dbReference type="ChEBI" id="CHEBI:24875"/>
        <label>1</label>
    </ligand>
</feature>
<evidence type="ECO:0000256" key="1">
    <source>
        <dbReference type="ARBA" id="ARBA00010587"/>
    </source>
</evidence>
<dbReference type="InterPro" id="IPR012312">
    <property type="entry name" value="Hemerythrin-like"/>
</dbReference>
<sequence length="121" mass="13833">MGFDIPEPYCWDESFATFYKQIDDEHKGLFQGIFKCAGARSDAGALASLLSVVETHFKNEEKTMEEKNYSDLANHRTIHAKFVADLKALKTPLNDQNVNFAKEWLVNHIKGTDFKYKGKLD</sequence>
<dbReference type="NCBIfam" id="TIGR02481">
    <property type="entry name" value="hemeryth_dom"/>
    <property type="match status" value="1"/>
</dbReference>
<feature type="binding site" evidence="4">
    <location>
        <position position="113"/>
    </location>
    <ligand>
        <name>Fe cation</name>
        <dbReference type="ChEBI" id="CHEBI:24875"/>
        <label>1</label>
    </ligand>
</feature>
<dbReference type="PANTHER" id="PTHR37164">
    <property type="entry name" value="BACTERIOHEMERYTHRIN"/>
    <property type="match status" value="1"/>
</dbReference>
<protein>
    <recommendedName>
        <fullName evidence="5">Hemerythrin-like domain-containing protein</fullName>
    </recommendedName>
</protein>
<feature type="binding site" evidence="4">
    <location>
        <position position="75"/>
    </location>
    <ligand>
        <name>Fe cation</name>
        <dbReference type="ChEBI" id="CHEBI:24875"/>
        <label>2</label>
    </ligand>
</feature>
<feature type="binding site" evidence="4">
    <location>
        <position position="108"/>
    </location>
    <ligand>
        <name>Fe cation</name>
        <dbReference type="ChEBI" id="CHEBI:24875"/>
        <label>2</label>
    </ligand>
</feature>
<evidence type="ECO:0000256" key="4">
    <source>
        <dbReference type="PIRSR" id="PIRSR002033-1"/>
    </source>
</evidence>
<evidence type="ECO:0000256" key="2">
    <source>
        <dbReference type="ARBA" id="ARBA00022723"/>
    </source>
</evidence>
<dbReference type="PIRSF" id="PIRSF002033">
    <property type="entry name" value="Hemerythrin"/>
    <property type="match status" value="1"/>
</dbReference>
<reference evidence="6" key="1">
    <citation type="submission" date="2022-03" db="EMBL/GenBank/DDBJ databases">
        <authorList>
            <person name="Martin C."/>
        </authorList>
    </citation>
    <scope>NUCLEOTIDE SEQUENCE</scope>
</reference>
<keyword evidence="3 4" id="KW-0408">Iron</keyword>
<dbReference type="Proteomes" id="UP000749559">
    <property type="component" value="Unassembled WGS sequence"/>
</dbReference>
<evidence type="ECO:0000259" key="5">
    <source>
        <dbReference type="Pfam" id="PF01814"/>
    </source>
</evidence>
<dbReference type="PANTHER" id="PTHR37164:SF1">
    <property type="entry name" value="BACTERIOHEMERYTHRIN"/>
    <property type="match status" value="1"/>
</dbReference>
<dbReference type="OrthoDB" id="10249344at2759"/>